<dbReference type="Pfam" id="PF17921">
    <property type="entry name" value="Integrase_H2C2"/>
    <property type="match status" value="1"/>
</dbReference>
<organism evidence="2 3">
    <name type="scientific">Paspalum notatum var. saurae</name>
    <dbReference type="NCBI Taxonomy" id="547442"/>
    <lineage>
        <taxon>Eukaryota</taxon>
        <taxon>Viridiplantae</taxon>
        <taxon>Streptophyta</taxon>
        <taxon>Embryophyta</taxon>
        <taxon>Tracheophyta</taxon>
        <taxon>Spermatophyta</taxon>
        <taxon>Magnoliopsida</taxon>
        <taxon>Liliopsida</taxon>
        <taxon>Poales</taxon>
        <taxon>Poaceae</taxon>
        <taxon>PACMAD clade</taxon>
        <taxon>Panicoideae</taxon>
        <taxon>Andropogonodae</taxon>
        <taxon>Paspaleae</taxon>
        <taxon>Paspalinae</taxon>
        <taxon>Paspalum</taxon>
    </lineage>
</organism>
<dbReference type="PANTHER" id="PTHR24559">
    <property type="entry name" value="TRANSPOSON TY3-I GAG-POL POLYPROTEIN"/>
    <property type="match status" value="1"/>
</dbReference>
<gene>
    <name evidence="2" type="ORF">U9M48_011111</name>
</gene>
<sequence length="207" mass="23686">MPFGLTNAPAYFMNLMNKIFMDELDKHVIVFIDDILVYSKTIEEHEEHLRKVPEKLRSHRLKNFIPGAYHHGEGVTVDHRKGRGVMEWPQPTNVSEVRELHWIGGILPPFHWGLCENCQAHDGAPEKGCPYSLDIHRDFVIYRDASRQGVPKTGVTGKIVMEEAHNSAYSIHPGSTKMYLDLKTDCGWKGMKADIARYVARCDVCRE</sequence>
<accession>A0AAQ3SUR2</accession>
<proteinExistence type="predicted"/>
<dbReference type="AlphaFoldDB" id="A0AAQ3SUR2"/>
<dbReference type="CDD" id="cd01647">
    <property type="entry name" value="RT_LTR"/>
    <property type="match status" value="1"/>
</dbReference>
<dbReference type="InterPro" id="IPR041588">
    <property type="entry name" value="Integrase_H2C2"/>
</dbReference>
<dbReference type="InterPro" id="IPR043502">
    <property type="entry name" value="DNA/RNA_pol_sf"/>
</dbReference>
<dbReference type="Gene3D" id="1.10.340.70">
    <property type="match status" value="1"/>
</dbReference>
<feature type="domain" description="Reverse transcriptase" evidence="1">
    <location>
        <begin position="1"/>
        <end position="107"/>
    </location>
</feature>
<dbReference type="Pfam" id="PF00078">
    <property type="entry name" value="RVT_1"/>
    <property type="match status" value="1"/>
</dbReference>
<evidence type="ECO:0000313" key="3">
    <source>
        <dbReference type="Proteomes" id="UP001341281"/>
    </source>
</evidence>
<dbReference type="EMBL" id="CP144746">
    <property type="protein sequence ID" value="WVZ61200.1"/>
    <property type="molecule type" value="Genomic_DNA"/>
</dbReference>
<dbReference type="InterPro" id="IPR000477">
    <property type="entry name" value="RT_dom"/>
</dbReference>
<name>A0AAQ3SUR2_PASNO</name>
<dbReference type="PROSITE" id="PS50878">
    <property type="entry name" value="RT_POL"/>
    <property type="match status" value="1"/>
</dbReference>
<evidence type="ECO:0000313" key="2">
    <source>
        <dbReference type="EMBL" id="WVZ61200.1"/>
    </source>
</evidence>
<reference evidence="2 3" key="1">
    <citation type="submission" date="2024-02" db="EMBL/GenBank/DDBJ databases">
        <title>High-quality chromosome-scale genome assembly of Pensacola bahiagrass (Paspalum notatum Flugge var. saurae).</title>
        <authorList>
            <person name="Vega J.M."/>
            <person name="Podio M."/>
            <person name="Orjuela J."/>
            <person name="Siena L.A."/>
            <person name="Pessino S.C."/>
            <person name="Combes M.C."/>
            <person name="Mariac C."/>
            <person name="Albertini E."/>
            <person name="Pupilli F."/>
            <person name="Ortiz J.P.A."/>
            <person name="Leblanc O."/>
        </authorList>
    </citation>
    <scope>NUCLEOTIDE SEQUENCE [LARGE SCALE GENOMIC DNA]</scope>
    <source>
        <strain evidence="2">R1</strain>
        <tissue evidence="2">Leaf</tissue>
    </source>
</reference>
<dbReference type="SUPFAM" id="SSF56672">
    <property type="entry name" value="DNA/RNA polymerases"/>
    <property type="match status" value="1"/>
</dbReference>
<keyword evidence="3" id="KW-1185">Reference proteome</keyword>
<dbReference type="PANTHER" id="PTHR24559:SF444">
    <property type="entry name" value="REVERSE TRANSCRIPTASE DOMAIN-CONTAINING PROTEIN"/>
    <property type="match status" value="1"/>
</dbReference>
<protein>
    <recommendedName>
        <fullName evidence="1">Reverse transcriptase domain-containing protein</fullName>
    </recommendedName>
</protein>
<dbReference type="InterPro" id="IPR053134">
    <property type="entry name" value="RNA-dir_DNA_polymerase"/>
</dbReference>
<dbReference type="InterPro" id="IPR043128">
    <property type="entry name" value="Rev_trsase/Diguanyl_cyclase"/>
</dbReference>
<evidence type="ECO:0000259" key="1">
    <source>
        <dbReference type="PROSITE" id="PS50878"/>
    </source>
</evidence>
<dbReference type="Proteomes" id="UP001341281">
    <property type="component" value="Chromosome 02"/>
</dbReference>
<dbReference type="Gene3D" id="3.30.70.270">
    <property type="match status" value="1"/>
</dbReference>